<evidence type="ECO:0000313" key="2">
    <source>
        <dbReference type="EMBL" id="QHS91744.1"/>
    </source>
</evidence>
<reference evidence="2" key="1">
    <citation type="journal article" date="2020" name="Nature">
        <title>Giant virus diversity and host interactions through global metagenomics.</title>
        <authorList>
            <person name="Schulz F."/>
            <person name="Roux S."/>
            <person name="Paez-Espino D."/>
            <person name="Jungbluth S."/>
            <person name="Walsh D.A."/>
            <person name="Denef V.J."/>
            <person name="McMahon K.D."/>
            <person name="Konstantinidis K.T."/>
            <person name="Eloe-Fadrosh E.A."/>
            <person name="Kyrpides N.C."/>
            <person name="Woyke T."/>
        </authorList>
    </citation>
    <scope>NUCLEOTIDE SEQUENCE</scope>
    <source>
        <strain evidence="2">GVMAG-M-3300013006-15</strain>
    </source>
</reference>
<evidence type="ECO:0000259" key="1">
    <source>
        <dbReference type="PROSITE" id="PS50853"/>
    </source>
</evidence>
<dbReference type="SMART" id="SM00060">
    <property type="entry name" value="FN3"/>
    <property type="match status" value="1"/>
</dbReference>
<dbReference type="EMBL" id="MN739163">
    <property type="protein sequence ID" value="QHS91744.1"/>
    <property type="molecule type" value="Genomic_DNA"/>
</dbReference>
<dbReference type="Gene3D" id="2.60.40.10">
    <property type="entry name" value="Immunoglobulins"/>
    <property type="match status" value="1"/>
</dbReference>
<organism evidence="2">
    <name type="scientific">viral metagenome</name>
    <dbReference type="NCBI Taxonomy" id="1070528"/>
    <lineage>
        <taxon>unclassified sequences</taxon>
        <taxon>metagenomes</taxon>
        <taxon>organismal metagenomes</taxon>
    </lineage>
</organism>
<sequence length="162" mass="16681">MPIGNPTNVKVKIDSDSAVVTWTPPADSAGLTGYIITGVSSNGGTTRTLTITGASLKTVTGTVTALTTGKKYTFSVVSVASGVQSSPSAKTEVVKTQSITHVSTIQAKEVSGGDQMNFVKGVTTVNFHNQFVAPAPTVFTRFASAADYLAFKKASFNIGATV</sequence>
<name>A0A6C0BJ56_9ZZZZ</name>
<accession>A0A6C0BJ56</accession>
<proteinExistence type="predicted"/>
<protein>
    <recommendedName>
        <fullName evidence="1">Fibronectin type-III domain-containing protein</fullName>
    </recommendedName>
</protein>
<dbReference type="InterPro" id="IPR003961">
    <property type="entry name" value="FN3_dom"/>
</dbReference>
<dbReference type="Pfam" id="PF00041">
    <property type="entry name" value="fn3"/>
    <property type="match status" value="1"/>
</dbReference>
<dbReference type="InterPro" id="IPR036116">
    <property type="entry name" value="FN3_sf"/>
</dbReference>
<dbReference type="AlphaFoldDB" id="A0A6C0BJ56"/>
<dbReference type="SUPFAM" id="SSF49265">
    <property type="entry name" value="Fibronectin type III"/>
    <property type="match status" value="1"/>
</dbReference>
<dbReference type="InterPro" id="IPR013783">
    <property type="entry name" value="Ig-like_fold"/>
</dbReference>
<dbReference type="CDD" id="cd00063">
    <property type="entry name" value="FN3"/>
    <property type="match status" value="1"/>
</dbReference>
<dbReference type="PROSITE" id="PS50853">
    <property type="entry name" value="FN3"/>
    <property type="match status" value="1"/>
</dbReference>
<feature type="domain" description="Fibronectin type-III" evidence="1">
    <location>
        <begin position="2"/>
        <end position="99"/>
    </location>
</feature>